<dbReference type="AlphaFoldDB" id="A0A4R4Y2S8"/>
<reference evidence="2 3" key="1">
    <citation type="submission" date="2019-03" db="EMBL/GenBank/DDBJ databases">
        <title>Draft genome sequences of novel Actinobacteria.</title>
        <authorList>
            <person name="Sahin N."/>
            <person name="Ay H."/>
            <person name="Saygin H."/>
        </authorList>
    </citation>
    <scope>NUCLEOTIDE SEQUENCE [LARGE SCALE GENOMIC DNA]</scope>
    <source>
        <strain evidence="2 3">7K502</strain>
    </source>
</reference>
<evidence type="ECO:0000256" key="1">
    <source>
        <dbReference type="SAM" id="MobiDB-lite"/>
    </source>
</evidence>
<dbReference type="EMBL" id="SMKW01000092">
    <property type="protein sequence ID" value="TDD37769.1"/>
    <property type="molecule type" value="Genomic_DNA"/>
</dbReference>
<sequence>MDDYGRAQREDDDQQAQLQREYDDELHQAAAADFGHIFDPSSSDASDSIFSRWYDTMVPGRE</sequence>
<evidence type="ECO:0000313" key="2">
    <source>
        <dbReference type="EMBL" id="TDD37769.1"/>
    </source>
</evidence>
<dbReference type="RefSeq" id="WP_132493871.1">
    <property type="nucleotide sequence ID" value="NZ_SMKW01000092.1"/>
</dbReference>
<keyword evidence="3" id="KW-1185">Reference proteome</keyword>
<comment type="caution">
    <text evidence="2">The sequence shown here is derived from an EMBL/GenBank/DDBJ whole genome shotgun (WGS) entry which is preliminary data.</text>
</comment>
<protein>
    <submittedName>
        <fullName evidence="2">Uncharacterized protein</fullName>
    </submittedName>
</protein>
<proteinExistence type="predicted"/>
<name>A0A4R4Y2S8_9PSEU</name>
<gene>
    <name evidence="2" type="ORF">E1288_39875</name>
</gene>
<organism evidence="2 3">
    <name type="scientific">Saccharopolyspora elongata</name>
    <dbReference type="NCBI Taxonomy" id="2530387"/>
    <lineage>
        <taxon>Bacteria</taxon>
        <taxon>Bacillati</taxon>
        <taxon>Actinomycetota</taxon>
        <taxon>Actinomycetes</taxon>
        <taxon>Pseudonocardiales</taxon>
        <taxon>Pseudonocardiaceae</taxon>
        <taxon>Saccharopolyspora</taxon>
    </lineage>
</organism>
<feature type="region of interest" description="Disordered" evidence="1">
    <location>
        <begin position="1"/>
        <end position="21"/>
    </location>
</feature>
<evidence type="ECO:0000313" key="3">
    <source>
        <dbReference type="Proteomes" id="UP000294947"/>
    </source>
</evidence>
<dbReference type="Proteomes" id="UP000294947">
    <property type="component" value="Unassembled WGS sequence"/>
</dbReference>
<accession>A0A4R4Y2S8</accession>